<dbReference type="GO" id="GO:0016616">
    <property type="term" value="F:oxidoreductase activity, acting on the CH-OH group of donors, NAD or NADP as acceptor"/>
    <property type="evidence" value="ECO:0007669"/>
    <property type="project" value="TreeGrafter"/>
</dbReference>
<dbReference type="AlphaFoldDB" id="A0A2S8B2I2"/>
<evidence type="ECO:0000313" key="2">
    <source>
        <dbReference type="EMBL" id="PQM26518.1"/>
    </source>
</evidence>
<reference evidence="3" key="1">
    <citation type="submission" date="2017-11" db="EMBL/GenBank/DDBJ databases">
        <title>The complete genome sequence of Sphingopyxis pomeranensis sp. nov. strain WS5A3p.</title>
        <authorList>
            <person name="Kaminski M.A."/>
        </authorList>
    </citation>
    <scope>NUCLEOTIDE SEQUENCE [LARGE SCALE GENOMIC DNA]</scope>
    <source>
        <strain evidence="3">WS5A3p</strain>
    </source>
</reference>
<sequence>MASPFDAWRLDGRAAFVTGAGGAIGEAVAIALADAGAHVHCADIREEAARAVAERVNGTPVTLDVSDASAVRAAIDAAAAPGSLRIVCNLAGIAGRSQRIVDLDEEAFDAMFAAHFGGVLNGCQAAIPHLRRAGGGAIVNMSSEAIDIAPATIASYAVAKASISALTKILAAEVAGEGIRVNAVAPSFIPSDLSLVRYADDPEGRERYLDWWRAKSPLGGLCSVEDVAAQILYLASDAASYVTGQTLRTNGGISMPW</sequence>
<dbReference type="PRINTS" id="PR00080">
    <property type="entry name" value="SDRFAMILY"/>
</dbReference>
<evidence type="ECO:0000313" key="3">
    <source>
        <dbReference type="Proteomes" id="UP000238954"/>
    </source>
</evidence>
<dbReference type="PANTHER" id="PTHR42760">
    <property type="entry name" value="SHORT-CHAIN DEHYDROGENASES/REDUCTASES FAMILY MEMBER"/>
    <property type="match status" value="1"/>
</dbReference>
<name>A0A2S8B2I2_9SPHN</name>
<dbReference type="InterPro" id="IPR036291">
    <property type="entry name" value="NAD(P)-bd_dom_sf"/>
</dbReference>
<gene>
    <name evidence="2" type="ORF">CVO77_15970</name>
</gene>
<comment type="caution">
    <text evidence="2">The sequence shown here is derived from an EMBL/GenBank/DDBJ whole genome shotgun (WGS) entry which is preliminary data.</text>
</comment>
<dbReference type="FunFam" id="3.40.50.720:FF:000084">
    <property type="entry name" value="Short-chain dehydrogenase reductase"/>
    <property type="match status" value="1"/>
</dbReference>
<comment type="similarity">
    <text evidence="1">Belongs to the short-chain dehydrogenases/reductases (SDR) family.</text>
</comment>
<evidence type="ECO:0000256" key="1">
    <source>
        <dbReference type="ARBA" id="ARBA00006484"/>
    </source>
</evidence>
<proteinExistence type="inferred from homology"/>
<dbReference type="PRINTS" id="PR00081">
    <property type="entry name" value="GDHRDH"/>
</dbReference>
<dbReference type="CDD" id="cd05233">
    <property type="entry name" value="SDR_c"/>
    <property type="match status" value="1"/>
</dbReference>
<dbReference type="Pfam" id="PF13561">
    <property type="entry name" value="adh_short_C2"/>
    <property type="match status" value="1"/>
</dbReference>
<protein>
    <submittedName>
        <fullName evidence="2">3-oxoacyl-ACP reductase</fullName>
    </submittedName>
</protein>
<dbReference type="Proteomes" id="UP000238954">
    <property type="component" value="Chromosome"/>
</dbReference>
<dbReference type="InterPro" id="IPR020904">
    <property type="entry name" value="Sc_DH/Rdtase_CS"/>
</dbReference>
<dbReference type="SUPFAM" id="SSF51735">
    <property type="entry name" value="NAD(P)-binding Rossmann-fold domains"/>
    <property type="match status" value="1"/>
</dbReference>
<dbReference type="GO" id="GO:0030497">
    <property type="term" value="P:fatty acid elongation"/>
    <property type="evidence" value="ECO:0007669"/>
    <property type="project" value="TreeGrafter"/>
</dbReference>
<keyword evidence="3" id="KW-1185">Reference proteome</keyword>
<accession>A0A2S8B2I2</accession>
<dbReference type="PROSITE" id="PS00061">
    <property type="entry name" value="ADH_SHORT"/>
    <property type="match status" value="1"/>
</dbReference>
<dbReference type="InterPro" id="IPR002347">
    <property type="entry name" value="SDR_fam"/>
</dbReference>
<dbReference type="Gene3D" id="3.40.50.720">
    <property type="entry name" value="NAD(P)-binding Rossmann-like Domain"/>
    <property type="match status" value="1"/>
</dbReference>
<organism evidence="2 3">
    <name type="scientific">Sphingopyxis lindanitolerans</name>
    <dbReference type="NCBI Taxonomy" id="2054227"/>
    <lineage>
        <taxon>Bacteria</taxon>
        <taxon>Pseudomonadati</taxon>
        <taxon>Pseudomonadota</taxon>
        <taxon>Alphaproteobacteria</taxon>
        <taxon>Sphingomonadales</taxon>
        <taxon>Sphingomonadaceae</taxon>
        <taxon>Sphingopyxis</taxon>
    </lineage>
</organism>
<dbReference type="RefSeq" id="WP_105999892.1">
    <property type="nucleotide sequence ID" value="NZ_CM009578.1"/>
</dbReference>
<dbReference type="EMBL" id="PHFW01000003">
    <property type="protein sequence ID" value="PQM26518.1"/>
    <property type="molecule type" value="Genomic_DNA"/>
</dbReference>
<dbReference type="PANTHER" id="PTHR42760:SF40">
    <property type="entry name" value="3-OXOACYL-[ACYL-CARRIER-PROTEIN] REDUCTASE, CHLOROPLASTIC"/>
    <property type="match status" value="1"/>
</dbReference>
<dbReference type="OrthoDB" id="9789398at2"/>